<proteinExistence type="predicted"/>
<dbReference type="GO" id="GO:0070373">
    <property type="term" value="P:negative regulation of ERK1 and ERK2 cascade"/>
    <property type="evidence" value="ECO:0007669"/>
    <property type="project" value="TreeGrafter"/>
</dbReference>
<dbReference type="EMBL" id="JACEFF010000599">
    <property type="protein sequence ID" value="KAH9634661.1"/>
    <property type="molecule type" value="Genomic_DNA"/>
</dbReference>
<sequence>MSQNNVYTNKVEEEYLDIVSRNAWALVYQKIGLECQRYGYTLNEAKKPQNKPLNRYRDVNPFDHTRVVLKRCERDYINANYVTVSKLQGPFSAGKQSTKDTCVSRYYRDLQKRVFTATSPADSPMKLRQTSTVKTCQA</sequence>
<dbReference type="Proteomes" id="UP000814243">
    <property type="component" value="Unassembled WGS sequence"/>
</dbReference>
<name>A0A922MDL0_SPOEX</name>
<feature type="domain" description="Tyrosine-protein phosphatase" evidence="7">
    <location>
        <begin position="11"/>
        <end position="138"/>
    </location>
</feature>
<dbReference type="GO" id="GO:0012505">
    <property type="term" value="C:endomembrane system"/>
    <property type="evidence" value="ECO:0007669"/>
    <property type="project" value="UniProtKB-SubCell"/>
</dbReference>
<evidence type="ECO:0000256" key="3">
    <source>
        <dbReference type="ARBA" id="ARBA00022553"/>
    </source>
</evidence>
<dbReference type="GO" id="GO:0005737">
    <property type="term" value="C:cytoplasm"/>
    <property type="evidence" value="ECO:0007669"/>
    <property type="project" value="TreeGrafter"/>
</dbReference>
<evidence type="ECO:0000256" key="4">
    <source>
        <dbReference type="ARBA" id="ARBA00022801"/>
    </source>
</evidence>
<dbReference type="InterPro" id="IPR029021">
    <property type="entry name" value="Prot-tyrosine_phosphatase-like"/>
</dbReference>
<dbReference type="Gene3D" id="3.90.190.10">
    <property type="entry name" value="Protein tyrosine phosphatase superfamily"/>
    <property type="match status" value="1"/>
</dbReference>
<keyword evidence="5" id="KW-0904">Protein phosphatase</keyword>
<comment type="caution">
    <text evidence="8">The sequence shown here is derived from an EMBL/GenBank/DDBJ whole genome shotgun (WGS) entry which is preliminary data.</text>
</comment>
<reference evidence="8" key="1">
    <citation type="journal article" date="2021" name="G3 (Bethesda)">
        <title>Genome and transcriptome analysis of the beet armyworm Spodoptera exigua reveals targets for pest control. .</title>
        <authorList>
            <person name="Simon S."/>
            <person name="Breeschoten T."/>
            <person name="Jansen H.J."/>
            <person name="Dirks R.P."/>
            <person name="Schranz M.E."/>
            <person name="Ros V.I.D."/>
        </authorList>
    </citation>
    <scope>NUCLEOTIDE SEQUENCE</scope>
    <source>
        <strain evidence="8">TB_SE_WUR_2020</strain>
    </source>
</reference>
<dbReference type="GO" id="GO:0046426">
    <property type="term" value="P:negative regulation of receptor signaling pathway via JAK-STAT"/>
    <property type="evidence" value="ECO:0007669"/>
    <property type="project" value="TreeGrafter"/>
</dbReference>
<dbReference type="GO" id="GO:0005634">
    <property type="term" value="C:nucleus"/>
    <property type="evidence" value="ECO:0007669"/>
    <property type="project" value="TreeGrafter"/>
</dbReference>
<dbReference type="PANTHER" id="PTHR46047">
    <property type="entry name" value="TYROSINE-PROTEIN PHOSPHATASE NON-RECEPTOR TYPE 61F"/>
    <property type="match status" value="1"/>
</dbReference>
<dbReference type="Pfam" id="PF00102">
    <property type="entry name" value="Y_phosphatase"/>
    <property type="match status" value="1"/>
</dbReference>
<evidence type="ECO:0000256" key="5">
    <source>
        <dbReference type="ARBA" id="ARBA00022912"/>
    </source>
</evidence>
<dbReference type="InterPro" id="IPR000242">
    <property type="entry name" value="PTP_cat"/>
</dbReference>
<keyword evidence="6" id="KW-0472">Membrane</keyword>
<dbReference type="GO" id="GO:0004726">
    <property type="term" value="F:non-membrane spanning protein tyrosine phosphatase activity"/>
    <property type="evidence" value="ECO:0007669"/>
    <property type="project" value="TreeGrafter"/>
</dbReference>
<dbReference type="EC" id="3.1.3.48" evidence="2"/>
<evidence type="ECO:0000256" key="6">
    <source>
        <dbReference type="ARBA" id="ARBA00023136"/>
    </source>
</evidence>
<accession>A0A922MDL0</accession>
<protein>
    <recommendedName>
        <fullName evidence="2">protein-tyrosine-phosphatase</fullName>
        <ecNumber evidence="2">3.1.3.48</ecNumber>
    </recommendedName>
</protein>
<dbReference type="PANTHER" id="PTHR46047:SF3">
    <property type="entry name" value="TYROSINE-PROTEIN PHOSPHATASE NON-RECEPTOR TYPE 61F"/>
    <property type="match status" value="1"/>
</dbReference>
<dbReference type="InterPro" id="IPR051985">
    <property type="entry name" value="NR_tyrosine_phosphatase"/>
</dbReference>
<organism evidence="8 9">
    <name type="scientific">Spodoptera exigua</name>
    <name type="common">Beet armyworm</name>
    <name type="synonym">Noctua fulgens</name>
    <dbReference type="NCBI Taxonomy" id="7107"/>
    <lineage>
        <taxon>Eukaryota</taxon>
        <taxon>Metazoa</taxon>
        <taxon>Ecdysozoa</taxon>
        <taxon>Arthropoda</taxon>
        <taxon>Hexapoda</taxon>
        <taxon>Insecta</taxon>
        <taxon>Pterygota</taxon>
        <taxon>Neoptera</taxon>
        <taxon>Endopterygota</taxon>
        <taxon>Lepidoptera</taxon>
        <taxon>Glossata</taxon>
        <taxon>Ditrysia</taxon>
        <taxon>Noctuoidea</taxon>
        <taxon>Noctuidae</taxon>
        <taxon>Amphipyrinae</taxon>
        <taxon>Spodoptera</taxon>
    </lineage>
</organism>
<evidence type="ECO:0000313" key="9">
    <source>
        <dbReference type="Proteomes" id="UP000814243"/>
    </source>
</evidence>
<gene>
    <name evidence="8" type="ORF">HF086_000633</name>
</gene>
<evidence type="ECO:0000313" key="8">
    <source>
        <dbReference type="EMBL" id="KAH9634661.1"/>
    </source>
</evidence>
<keyword evidence="3" id="KW-0597">Phosphoprotein</keyword>
<dbReference type="PROSITE" id="PS50055">
    <property type="entry name" value="TYR_PHOSPHATASE_PTP"/>
    <property type="match status" value="1"/>
</dbReference>
<evidence type="ECO:0000256" key="2">
    <source>
        <dbReference type="ARBA" id="ARBA00013064"/>
    </source>
</evidence>
<keyword evidence="4" id="KW-0378">Hydrolase</keyword>
<dbReference type="AlphaFoldDB" id="A0A922MDL0"/>
<evidence type="ECO:0000259" key="7">
    <source>
        <dbReference type="PROSITE" id="PS50055"/>
    </source>
</evidence>
<dbReference type="GO" id="GO:0019901">
    <property type="term" value="F:protein kinase binding"/>
    <property type="evidence" value="ECO:0007669"/>
    <property type="project" value="TreeGrafter"/>
</dbReference>
<comment type="subcellular location">
    <subcellularLocation>
        <location evidence="1">Endomembrane system</location>
    </subcellularLocation>
</comment>
<evidence type="ECO:0000256" key="1">
    <source>
        <dbReference type="ARBA" id="ARBA00004308"/>
    </source>
</evidence>
<dbReference type="SUPFAM" id="SSF52799">
    <property type="entry name" value="(Phosphotyrosine protein) phosphatases II"/>
    <property type="match status" value="1"/>
</dbReference>